<dbReference type="Proteomes" id="UP000266673">
    <property type="component" value="Unassembled WGS sequence"/>
</dbReference>
<dbReference type="EMBL" id="QKWP01001039">
    <property type="protein sequence ID" value="RIB12273.1"/>
    <property type="molecule type" value="Genomic_DNA"/>
</dbReference>
<reference evidence="1 2" key="1">
    <citation type="submission" date="2018-06" db="EMBL/GenBank/DDBJ databases">
        <title>Comparative genomics reveals the genomic features of Rhizophagus irregularis, R. cerebriforme, R. diaphanum and Gigaspora rosea, and their symbiotic lifestyle signature.</title>
        <authorList>
            <person name="Morin E."/>
            <person name="San Clemente H."/>
            <person name="Chen E.C.H."/>
            <person name="De La Providencia I."/>
            <person name="Hainaut M."/>
            <person name="Kuo A."/>
            <person name="Kohler A."/>
            <person name="Murat C."/>
            <person name="Tang N."/>
            <person name="Roy S."/>
            <person name="Loubradou J."/>
            <person name="Henrissat B."/>
            <person name="Grigoriev I.V."/>
            <person name="Corradi N."/>
            <person name="Roux C."/>
            <person name="Martin F.M."/>
        </authorList>
    </citation>
    <scope>NUCLEOTIDE SEQUENCE [LARGE SCALE GENOMIC DNA]</scope>
    <source>
        <strain evidence="1 2">DAOM 194757</strain>
    </source>
</reference>
<name>A0A397UXL5_9GLOM</name>
<dbReference type="AlphaFoldDB" id="A0A397UXL5"/>
<comment type="caution">
    <text evidence="1">The sequence shown here is derived from an EMBL/GenBank/DDBJ whole genome shotgun (WGS) entry which is preliminary data.</text>
</comment>
<sequence>MKLLKSKLRLFQKDSSKKGSKIESLKSKIVELALKISKLKCLKSEDISESIIGKNNKKNTQSKEQTSITKSDDISAVSKLNKNLSQYFVHRLEEPLLRNRRSVDQARKIDTIILDYSDGKNTPISKELVIRDYASSPRVNTEIISKMKYSLEALPLPIEGVGAIPIVASTLMSPLSVYIFLPC</sequence>
<organism evidence="1 2">
    <name type="scientific">Gigaspora rosea</name>
    <dbReference type="NCBI Taxonomy" id="44941"/>
    <lineage>
        <taxon>Eukaryota</taxon>
        <taxon>Fungi</taxon>
        <taxon>Fungi incertae sedis</taxon>
        <taxon>Mucoromycota</taxon>
        <taxon>Glomeromycotina</taxon>
        <taxon>Glomeromycetes</taxon>
        <taxon>Diversisporales</taxon>
        <taxon>Gigasporaceae</taxon>
        <taxon>Gigaspora</taxon>
    </lineage>
</organism>
<proteinExistence type="predicted"/>
<evidence type="ECO:0000313" key="2">
    <source>
        <dbReference type="Proteomes" id="UP000266673"/>
    </source>
</evidence>
<keyword evidence="2" id="KW-1185">Reference proteome</keyword>
<protein>
    <submittedName>
        <fullName evidence="1">Uncharacterized protein</fullName>
    </submittedName>
</protein>
<dbReference type="OrthoDB" id="2419431at2759"/>
<evidence type="ECO:0000313" key="1">
    <source>
        <dbReference type="EMBL" id="RIB12273.1"/>
    </source>
</evidence>
<accession>A0A397UXL5</accession>
<gene>
    <name evidence="1" type="ORF">C2G38_2041947</name>
</gene>